<sequence>MAKKITKKEDEKEVGTATIEVLTTKLLDLMGIRAKISVESDEDEGAILINIEAGEEAGLIIGNRGMTLIAIQTIVGMMFKKKVGEWRRIVVNVADWRQKEEERLKRLAEQAAERAKTTGQPQHLYNLSSSQRRIIHLNLAEDASIETASQGEGRDRYLVITPK</sequence>
<dbReference type="Gene3D" id="3.30.300.20">
    <property type="match status" value="1"/>
</dbReference>
<dbReference type="AlphaFoldDB" id="A0A0G0MA93"/>
<dbReference type="Pfam" id="PF01424">
    <property type="entry name" value="R3H"/>
    <property type="match status" value="1"/>
</dbReference>
<dbReference type="InterPro" id="IPR034079">
    <property type="entry name" value="R3H_KhpB"/>
</dbReference>
<dbReference type="PANTHER" id="PTHR35800:SF1">
    <property type="entry name" value="RNA-BINDING PROTEIN KHPB"/>
    <property type="match status" value="1"/>
</dbReference>
<dbReference type="STRING" id="1618574.UT24_C0017G0014"/>
<feature type="domain" description="R3H" evidence="1">
    <location>
        <begin position="98"/>
        <end position="163"/>
    </location>
</feature>
<dbReference type="Gene3D" id="3.30.1370.50">
    <property type="entry name" value="R3H-like domain"/>
    <property type="match status" value="1"/>
</dbReference>
<dbReference type="InterPro" id="IPR015946">
    <property type="entry name" value="KH_dom-like_a/b"/>
</dbReference>
<dbReference type="GO" id="GO:0003723">
    <property type="term" value="F:RNA binding"/>
    <property type="evidence" value="ECO:0007669"/>
    <property type="project" value="InterPro"/>
</dbReference>
<reference evidence="2 3" key="1">
    <citation type="journal article" date="2015" name="Nature">
        <title>rRNA introns, odd ribosomes, and small enigmatic genomes across a large radiation of phyla.</title>
        <authorList>
            <person name="Brown C.T."/>
            <person name="Hug L.A."/>
            <person name="Thomas B.C."/>
            <person name="Sharon I."/>
            <person name="Castelle C.J."/>
            <person name="Singh A."/>
            <person name="Wilkins M.J."/>
            <person name="Williams K.H."/>
            <person name="Banfield J.F."/>
        </authorList>
    </citation>
    <scope>NUCLEOTIDE SEQUENCE [LARGE SCALE GENOMIC DNA]</scope>
</reference>
<dbReference type="InterPro" id="IPR001374">
    <property type="entry name" value="R3H_dom"/>
</dbReference>
<accession>A0A0G0MA93</accession>
<name>A0A0G0MA93_9BACT</name>
<dbReference type="Pfam" id="PF13083">
    <property type="entry name" value="KH_KhpA-B"/>
    <property type="match status" value="1"/>
</dbReference>
<proteinExistence type="predicted"/>
<dbReference type="SUPFAM" id="SSF82708">
    <property type="entry name" value="R3H domain"/>
    <property type="match status" value="1"/>
</dbReference>
<evidence type="ECO:0000313" key="2">
    <source>
        <dbReference type="EMBL" id="KKR00088.1"/>
    </source>
</evidence>
<dbReference type="SMART" id="SM00393">
    <property type="entry name" value="R3H"/>
    <property type="match status" value="1"/>
</dbReference>
<comment type="caution">
    <text evidence="2">The sequence shown here is derived from an EMBL/GenBank/DDBJ whole genome shotgun (WGS) entry which is preliminary data.</text>
</comment>
<dbReference type="InterPro" id="IPR036867">
    <property type="entry name" value="R3H_dom_sf"/>
</dbReference>
<evidence type="ECO:0000259" key="1">
    <source>
        <dbReference type="PROSITE" id="PS51061"/>
    </source>
</evidence>
<dbReference type="InterPro" id="IPR038008">
    <property type="entry name" value="Jag_KH"/>
</dbReference>
<dbReference type="EMBL" id="LBWB01000017">
    <property type="protein sequence ID" value="KKR00088.1"/>
    <property type="molecule type" value="Genomic_DNA"/>
</dbReference>
<dbReference type="CDD" id="cd02414">
    <property type="entry name" value="KH-II_Jag"/>
    <property type="match status" value="1"/>
</dbReference>
<dbReference type="PANTHER" id="PTHR35800">
    <property type="entry name" value="PROTEIN JAG"/>
    <property type="match status" value="1"/>
</dbReference>
<gene>
    <name evidence="2" type="ORF">UT24_C0017G0014</name>
</gene>
<dbReference type="CDD" id="cd02644">
    <property type="entry name" value="R3H_jag"/>
    <property type="match status" value="1"/>
</dbReference>
<evidence type="ECO:0000313" key="3">
    <source>
        <dbReference type="Proteomes" id="UP000033881"/>
    </source>
</evidence>
<organism evidence="2 3">
    <name type="scientific">Candidatus Woesebacteria bacterium GW2011_GWB1_39_12</name>
    <dbReference type="NCBI Taxonomy" id="1618574"/>
    <lineage>
        <taxon>Bacteria</taxon>
        <taxon>Candidatus Woeseibacteriota</taxon>
    </lineage>
</organism>
<dbReference type="Proteomes" id="UP000033881">
    <property type="component" value="Unassembled WGS sequence"/>
</dbReference>
<dbReference type="InterPro" id="IPR039247">
    <property type="entry name" value="KhpB"/>
</dbReference>
<dbReference type="PROSITE" id="PS51061">
    <property type="entry name" value="R3H"/>
    <property type="match status" value="1"/>
</dbReference>
<protein>
    <submittedName>
        <fullName evidence="2">Single-stranded nucleic acid binding R3H domain protein</fullName>
    </submittedName>
</protein>